<evidence type="ECO:0000256" key="1">
    <source>
        <dbReference type="SAM" id="Coils"/>
    </source>
</evidence>
<dbReference type="InterPro" id="IPR028227">
    <property type="entry name" value="UPF0449"/>
</dbReference>
<evidence type="ECO:0000313" key="2">
    <source>
        <dbReference type="EMBL" id="KAL1388310.1"/>
    </source>
</evidence>
<reference evidence="2 3" key="1">
    <citation type="submission" date="2024-05" db="EMBL/GenBank/DDBJ databases">
        <title>Culex pipiens pipiens assembly and annotation.</title>
        <authorList>
            <person name="Alout H."/>
            <person name="Durand T."/>
        </authorList>
    </citation>
    <scope>NUCLEOTIDE SEQUENCE [LARGE SCALE GENOMIC DNA]</scope>
    <source>
        <strain evidence="2">HA-2024</strain>
        <tissue evidence="2">Whole body</tissue>
    </source>
</reference>
<gene>
    <name evidence="2" type="ORF">pipiens_012640</name>
</gene>
<dbReference type="AlphaFoldDB" id="A0ABD1D1L3"/>
<organism evidence="2 3">
    <name type="scientific">Culex pipiens pipiens</name>
    <name type="common">Northern house mosquito</name>
    <dbReference type="NCBI Taxonomy" id="38569"/>
    <lineage>
        <taxon>Eukaryota</taxon>
        <taxon>Metazoa</taxon>
        <taxon>Ecdysozoa</taxon>
        <taxon>Arthropoda</taxon>
        <taxon>Hexapoda</taxon>
        <taxon>Insecta</taxon>
        <taxon>Pterygota</taxon>
        <taxon>Neoptera</taxon>
        <taxon>Endopterygota</taxon>
        <taxon>Diptera</taxon>
        <taxon>Nematocera</taxon>
        <taxon>Culicoidea</taxon>
        <taxon>Culicidae</taxon>
        <taxon>Culicinae</taxon>
        <taxon>Culicini</taxon>
        <taxon>Culex</taxon>
        <taxon>Culex</taxon>
    </lineage>
</organism>
<protein>
    <submittedName>
        <fullName evidence="2">Uncharacterized protein</fullName>
    </submittedName>
</protein>
<keyword evidence="1" id="KW-0175">Coiled coil</keyword>
<name>A0ABD1D1L3_CULPP</name>
<accession>A0ABD1D1L3</accession>
<proteinExistence type="predicted"/>
<dbReference type="Proteomes" id="UP001562425">
    <property type="component" value="Unassembled WGS sequence"/>
</dbReference>
<evidence type="ECO:0000313" key="3">
    <source>
        <dbReference type="Proteomes" id="UP001562425"/>
    </source>
</evidence>
<feature type="coiled-coil region" evidence="1">
    <location>
        <begin position="83"/>
        <end position="110"/>
    </location>
</feature>
<sequence>MLIRLCITSKLSPQPMPPSVEQIMEDLETFCVERKPLEKIRSLDTNSSSSSSGTDEPDIEDWWKVFETYLEDHEQFHTMKVDIENLKKKLLATQSELRTARDNIQRQIDEDLEKIKLTIKS</sequence>
<comment type="caution">
    <text evidence="2">The sequence shown here is derived from an EMBL/GenBank/DDBJ whole genome shotgun (WGS) entry which is preliminary data.</text>
</comment>
<dbReference type="EMBL" id="JBEHCU010008090">
    <property type="protein sequence ID" value="KAL1388310.1"/>
    <property type="molecule type" value="Genomic_DNA"/>
</dbReference>
<dbReference type="Pfam" id="PF15136">
    <property type="entry name" value="UPF0449"/>
    <property type="match status" value="1"/>
</dbReference>
<keyword evidence="3" id="KW-1185">Reference proteome</keyword>